<dbReference type="RefSeq" id="WP_020753638.1">
    <property type="nucleotide sequence ID" value="NZ_CP061470.1"/>
</dbReference>
<dbReference type="AlphaFoldDB" id="A0A7H1RUX4"/>
<accession>A0A7H1RUX4</accession>
<dbReference type="InterPro" id="IPR006540">
    <property type="entry name" value="Lactococcin_972"/>
</dbReference>
<evidence type="ECO:0000313" key="2">
    <source>
        <dbReference type="EMBL" id="QNU18063.1"/>
    </source>
</evidence>
<keyword evidence="1" id="KW-1133">Transmembrane helix</keyword>
<keyword evidence="1" id="KW-0812">Transmembrane</keyword>
<dbReference type="KEGG" id="gza:IC807_17440"/>
<sequence length="123" mass="13491">MFGILASPKTVHVLLRKVMALAGVLVLSIIAFGLANPNQAGAWLHPGPTVQYPSEGGKWTYGFWNAMVRSYYYHPTSCHGSTVVYNGEMLRSVDTPAGLTSAAEKGALNFPWSDDAYYYRICK</sequence>
<reference evidence="2 3" key="1">
    <citation type="submission" date="2020-09" db="EMBL/GenBank/DDBJ databases">
        <title>Complete Geobacillus genomes through the use of hybrid genome assembly.</title>
        <authorList>
            <person name="Vera D.L."/>
            <person name="Venkateswaran K."/>
            <person name="Singh N.K."/>
            <person name="Landry K."/>
        </authorList>
    </citation>
    <scope>NUCLEOTIDE SEQUENCE [LARGE SCALE GENOMIC DNA]</scope>
    <source>
        <strain evidence="2 3">SURF-189</strain>
    </source>
</reference>
<evidence type="ECO:0000256" key="1">
    <source>
        <dbReference type="SAM" id="Phobius"/>
    </source>
</evidence>
<dbReference type="Gene3D" id="2.60.40.2850">
    <property type="match status" value="1"/>
</dbReference>
<name>A0A7H1RUX4_9BACL</name>
<evidence type="ECO:0000313" key="3">
    <source>
        <dbReference type="Proteomes" id="UP000516388"/>
    </source>
</evidence>
<dbReference type="Pfam" id="PF09683">
    <property type="entry name" value="Lactococcin_972"/>
    <property type="match status" value="1"/>
</dbReference>
<organism evidence="2 3">
    <name type="scientific">Geobacillus zalihae</name>
    <dbReference type="NCBI Taxonomy" id="213419"/>
    <lineage>
        <taxon>Bacteria</taxon>
        <taxon>Bacillati</taxon>
        <taxon>Bacillota</taxon>
        <taxon>Bacilli</taxon>
        <taxon>Bacillales</taxon>
        <taxon>Anoxybacillaceae</taxon>
        <taxon>Geobacillus</taxon>
    </lineage>
</organism>
<dbReference type="EMBL" id="CP061470">
    <property type="protein sequence ID" value="QNU18063.1"/>
    <property type="molecule type" value="Genomic_DNA"/>
</dbReference>
<keyword evidence="3" id="KW-1185">Reference proteome</keyword>
<gene>
    <name evidence="2" type="ORF">IC807_17440</name>
</gene>
<proteinExistence type="predicted"/>
<keyword evidence="1" id="KW-0472">Membrane</keyword>
<dbReference type="Proteomes" id="UP000516388">
    <property type="component" value="Chromosome"/>
</dbReference>
<protein>
    <submittedName>
        <fullName evidence="2">Lactococcin 972 family bacteriocin</fullName>
    </submittedName>
</protein>
<feature type="transmembrane region" description="Helical" evidence="1">
    <location>
        <begin position="18"/>
        <end position="35"/>
    </location>
</feature>